<dbReference type="EMBL" id="CP090173">
    <property type="protein sequence ID" value="UJO23792.1"/>
    <property type="molecule type" value="Genomic_DNA"/>
</dbReference>
<feature type="compositionally biased region" description="Low complexity" evidence="10">
    <location>
        <begin position="1058"/>
        <end position="1087"/>
    </location>
</feature>
<feature type="domain" description="Mediator complex subunit MED14 N-terminal" evidence="11">
    <location>
        <begin position="104"/>
        <end position="311"/>
    </location>
</feature>
<evidence type="ECO:0000256" key="5">
    <source>
        <dbReference type="ARBA" id="ARBA00023159"/>
    </source>
</evidence>
<dbReference type="PANTHER" id="PTHR12809">
    <property type="entry name" value="MEDIATOR COMPLEX SUBUNIT"/>
    <property type="match status" value="1"/>
</dbReference>
<evidence type="ECO:0000256" key="6">
    <source>
        <dbReference type="ARBA" id="ARBA00023163"/>
    </source>
</evidence>
<keyword evidence="5 9" id="KW-0010">Activator</keyword>
<dbReference type="OrthoDB" id="205099at2759"/>
<comment type="function">
    <text evidence="9">Component of the Mediator complex, a coactivator involved in the regulated transcription of nearly all RNA polymerase II-dependent genes. Mediator functions as a bridge to convey information from gene-specific regulatory proteins to the basal RNA polymerase II transcription machinery. Mediator is recruited to promoters by direct interactions with regulatory proteins and serves as a scaffold for the assembly of a functional preinitiation complex with RNA polymerase II and the general transcription factors.</text>
</comment>
<dbReference type="OMA" id="ITQGYIP"/>
<dbReference type="RefSeq" id="XP_047768158.1">
    <property type="nucleotide sequence ID" value="XM_047911967.1"/>
</dbReference>
<evidence type="ECO:0000256" key="9">
    <source>
        <dbReference type="RuleBase" id="RU365082"/>
    </source>
</evidence>
<dbReference type="AlphaFoldDB" id="A0A9Q8PJX9"/>
<keyword evidence="6 9" id="KW-0804">Transcription</keyword>
<dbReference type="Proteomes" id="UP000756132">
    <property type="component" value="Chromosome 11"/>
</dbReference>
<evidence type="ECO:0000256" key="4">
    <source>
        <dbReference type="ARBA" id="ARBA00023015"/>
    </source>
</evidence>
<accession>A0A9Q8PJX9</accession>
<dbReference type="PANTHER" id="PTHR12809:SF2">
    <property type="entry name" value="MEDIATOR OF RNA POLYMERASE II TRANSCRIPTION SUBUNIT 14"/>
    <property type="match status" value="1"/>
</dbReference>
<keyword evidence="4 9" id="KW-0805">Transcription regulation</keyword>
<evidence type="ECO:0000256" key="7">
    <source>
        <dbReference type="ARBA" id="ARBA00023242"/>
    </source>
</evidence>
<dbReference type="KEGG" id="ffu:CLAFUR5_12819"/>
<dbReference type="GO" id="GO:0070847">
    <property type="term" value="C:core mediator complex"/>
    <property type="evidence" value="ECO:0007669"/>
    <property type="project" value="TreeGrafter"/>
</dbReference>
<keyword evidence="13" id="KW-1185">Reference proteome</keyword>
<reference evidence="12" key="1">
    <citation type="submission" date="2021-12" db="EMBL/GenBank/DDBJ databases">
        <authorList>
            <person name="Zaccaron A."/>
            <person name="Stergiopoulos I."/>
        </authorList>
    </citation>
    <scope>NUCLEOTIDE SEQUENCE</scope>
    <source>
        <strain evidence="12">Race5_Kim</strain>
    </source>
</reference>
<evidence type="ECO:0000313" key="13">
    <source>
        <dbReference type="Proteomes" id="UP000756132"/>
    </source>
</evidence>
<dbReference type="Pfam" id="PF26204">
    <property type="entry name" value="Med14_fung"/>
    <property type="match status" value="1"/>
</dbReference>
<feature type="region of interest" description="Disordered" evidence="10">
    <location>
        <begin position="1"/>
        <end position="76"/>
    </location>
</feature>
<dbReference type="GeneID" id="71992697"/>
<comment type="subunit">
    <text evidence="9">Component of the Mediator complex.</text>
</comment>
<dbReference type="GO" id="GO:0006357">
    <property type="term" value="P:regulation of transcription by RNA polymerase II"/>
    <property type="evidence" value="ECO:0007669"/>
    <property type="project" value="InterPro"/>
</dbReference>
<evidence type="ECO:0000313" key="12">
    <source>
        <dbReference type="EMBL" id="UJO23792.1"/>
    </source>
</evidence>
<comment type="similarity">
    <text evidence="2 9">Belongs to the Mediator complex subunit 14 family.</text>
</comment>
<evidence type="ECO:0000256" key="3">
    <source>
        <dbReference type="ARBA" id="ARBA00019619"/>
    </source>
</evidence>
<evidence type="ECO:0000259" key="11">
    <source>
        <dbReference type="Pfam" id="PF08638"/>
    </source>
</evidence>
<sequence>MPGRLIMDQQGAIGSQDLKKDRSQAQIASLPKKPDFAQHTPAPQVNGPMTPAVNGSIPNGTSTHNAPSTVTNGSGMAADTAMSGMEAPPELDQSWQENREVWKSMGKMIERTAQACYSDLLDTVNRLHETPLVVPAAQPNGAAPQVNDTSQDSINKKRIIMDFAKGQRDRFMKSAVLVAWAKTTGDAMSTLIDVRYAQSKEQNAQDTAIWRIGDSKKATEIVKQRSPNIQGALDLLATGKASHLPGLNFVQPKRMSAKQLLKTLQGMNVTLATRLNLHEDLPVHFNDFRIANGRATFRVPGEFEVDLSVADEEPTSQFYLIDIRFLFVPAPIGLHEALRAQLELRANAELSAKGLQGCYDFLHNFVLTHKINVLKSQVAKLAQEKWFDCLSVQTHRRVITLQYWTAVPGRKSWLEIGVATGKDAARRFRRTPNPQLSIRWFRRGEEMKDTKLDIDWLNLDVEQILSEVVARHISWSLTSIKDRLQALAGPESKLDMHLDTSESVPEDCSLRLSIAGLQDAVVVRQEPVTGKLSVSPPNQRATRCELAINSNEQVDTATVLASALCDMMKDRVDVVASIAGWSQLREEFAKDSLKQAFGNASIRAYMCSGGWGKQWALFATFSLVGEKWWVVRLADKPSADRPGNTRAIAETRAIPTQDRPFGQTALSRTALLQIEQAAAAEVSCAVLTQQLAMAGIRHKTDGLAPISLHEASATLDDSIRESSVFLANCTFLKHTSGKHSTITSLRVTHNGLMANMPTADEEPAMARYDLRLTVDQGQLKYLREYLTTKGRNADVAMNASGALALRLRTPFGAPYLDQIYARLKACQRLNSFIANINASKFRATNVSLSRLSFVYNESPELTATILLANDSGSPATLALEPKASNPQFRARIVFEKLLNMIIDKGTSFAALCQTLQISLPVLHTLDKLETAHLSPKDTFIHIRHPTLYTIEYRAPLPALNINILMQDRRTSNGLVRAWSISTSLPKDGISASAVGKALVELSKFQGDSWHGLGDGSFVALLKGAAKAIEQIDQTVRSSANAATTATTNATRQGEASHAAPKPQAPAQQKSLPNTGSTSAKTATSAKGGAKGNVPTTNGRPAPKPNVTRVKNEIIELD</sequence>
<dbReference type="InterPro" id="IPR013947">
    <property type="entry name" value="Mediator_Med14"/>
</dbReference>
<feature type="compositionally biased region" description="Polar residues" evidence="10">
    <location>
        <begin position="56"/>
        <end position="74"/>
    </location>
</feature>
<dbReference type="GO" id="GO:0016592">
    <property type="term" value="C:mediator complex"/>
    <property type="evidence" value="ECO:0007669"/>
    <property type="project" value="UniProtKB-UniRule"/>
</dbReference>
<organism evidence="12 13">
    <name type="scientific">Passalora fulva</name>
    <name type="common">Tomato leaf mold</name>
    <name type="synonym">Cladosporium fulvum</name>
    <dbReference type="NCBI Taxonomy" id="5499"/>
    <lineage>
        <taxon>Eukaryota</taxon>
        <taxon>Fungi</taxon>
        <taxon>Dikarya</taxon>
        <taxon>Ascomycota</taxon>
        <taxon>Pezizomycotina</taxon>
        <taxon>Dothideomycetes</taxon>
        <taxon>Dothideomycetidae</taxon>
        <taxon>Mycosphaerellales</taxon>
        <taxon>Mycosphaerellaceae</taxon>
        <taxon>Fulvia</taxon>
    </lineage>
</organism>
<feature type="region of interest" description="Disordered" evidence="10">
    <location>
        <begin position="1046"/>
        <end position="1117"/>
    </location>
</feature>
<reference evidence="12" key="2">
    <citation type="journal article" date="2022" name="Microb. Genom.">
        <title>A chromosome-scale genome assembly of the tomato pathogen Cladosporium fulvum reveals a compartmentalized genome architecture and the presence of a dispensable chromosome.</title>
        <authorList>
            <person name="Zaccaron A.Z."/>
            <person name="Chen L.H."/>
            <person name="Samaras A."/>
            <person name="Stergiopoulos I."/>
        </authorList>
    </citation>
    <scope>NUCLEOTIDE SEQUENCE</scope>
    <source>
        <strain evidence="12">Race5_Kim</strain>
    </source>
</reference>
<gene>
    <name evidence="12" type="ORF">CLAFUR5_12819</name>
</gene>
<dbReference type="InterPro" id="IPR055122">
    <property type="entry name" value="Med14_N"/>
</dbReference>
<dbReference type="GO" id="GO:0003712">
    <property type="term" value="F:transcription coregulator activity"/>
    <property type="evidence" value="ECO:0007669"/>
    <property type="project" value="UniProtKB-UniRule"/>
</dbReference>
<evidence type="ECO:0000256" key="8">
    <source>
        <dbReference type="ARBA" id="ARBA00032007"/>
    </source>
</evidence>
<name>A0A9Q8PJX9_PASFU</name>
<protein>
    <recommendedName>
        <fullName evidence="3 9">Mediator of RNA polymerase II transcription subunit 14</fullName>
    </recommendedName>
    <alternativeName>
        <fullName evidence="8 9">Mediator complex subunit 14</fullName>
    </alternativeName>
</protein>
<evidence type="ECO:0000256" key="2">
    <source>
        <dbReference type="ARBA" id="ARBA00007813"/>
    </source>
</evidence>
<proteinExistence type="inferred from homology"/>
<dbReference type="Pfam" id="PF08638">
    <property type="entry name" value="Med14"/>
    <property type="match status" value="1"/>
</dbReference>
<evidence type="ECO:0000256" key="1">
    <source>
        <dbReference type="ARBA" id="ARBA00004123"/>
    </source>
</evidence>
<keyword evidence="7 9" id="KW-0539">Nucleus</keyword>
<comment type="subcellular location">
    <subcellularLocation>
        <location evidence="1 9">Nucleus</location>
    </subcellularLocation>
</comment>
<evidence type="ECO:0000256" key="10">
    <source>
        <dbReference type="SAM" id="MobiDB-lite"/>
    </source>
</evidence>